<proteinExistence type="predicted"/>
<feature type="transmembrane region" description="Helical" evidence="1">
    <location>
        <begin position="134"/>
        <end position="153"/>
    </location>
</feature>
<name>A0A3B1E1T7_9ZZZZ</name>
<protein>
    <submittedName>
        <fullName evidence="2">Phage-related protein</fullName>
    </submittedName>
</protein>
<keyword evidence="1" id="KW-1133">Transmembrane helix</keyword>
<evidence type="ECO:0000256" key="1">
    <source>
        <dbReference type="SAM" id="Phobius"/>
    </source>
</evidence>
<accession>A0A3B1E1T7</accession>
<keyword evidence="1" id="KW-0472">Membrane</keyword>
<dbReference type="EMBL" id="UOYO01000032">
    <property type="protein sequence ID" value="VAY87754.1"/>
    <property type="molecule type" value="Genomic_DNA"/>
</dbReference>
<gene>
    <name evidence="2" type="ORF">MNB_ARC-1_1</name>
</gene>
<organism evidence="2">
    <name type="scientific">hydrothermal vent metagenome</name>
    <dbReference type="NCBI Taxonomy" id="652676"/>
    <lineage>
        <taxon>unclassified sequences</taxon>
        <taxon>metagenomes</taxon>
        <taxon>ecological metagenomes</taxon>
    </lineage>
</organism>
<sequence length="345" mass="37700">MDAFARIGINPNAYSDTESFFNATIDGLKNIKDEAARADLSKRLLGSADLNNLIDGGSEAIRKQKKELKELGVLIDNQDYKKSAKFNDTLQKTTAILKGLANKIFLKLMPVFTKLMEQFNGFLKANKDFLTSGLGNFLNIIIDSAQFIITLISRVVGHLGGVKTVLISILGLWALFNIPIVLAIGALVALFIAIDEIASYLKGEDSLIGDWLGLTGDYLKQEISNIGDYFSSLVSDIKNMFKEMVDWLVSLFDDIDIFGGISRQIDKVKKTVSDFMPDMPTLDGALSFIGLGGDDKKQPAQAYVDTNSTTPTSNITNNYNISADVNATNKNIGEALKELTNPAGY</sequence>
<reference evidence="2" key="1">
    <citation type="submission" date="2018-10" db="EMBL/GenBank/DDBJ databases">
        <authorList>
            <person name="Aoki K."/>
        </authorList>
    </citation>
    <scope>NUCLEOTIDE SEQUENCE</scope>
</reference>
<feature type="transmembrane region" description="Helical" evidence="1">
    <location>
        <begin position="165"/>
        <end position="194"/>
    </location>
</feature>
<evidence type="ECO:0000313" key="2">
    <source>
        <dbReference type="EMBL" id="VAY87754.1"/>
    </source>
</evidence>
<dbReference type="AlphaFoldDB" id="A0A3B1E1T7"/>
<keyword evidence="1" id="KW-0812">Transmembrane</keyword>